<keyword evidence="3" id="KW-1185">Reference proteome</keyword>
<feature type="compositionally biased region" description="Polar residues" evidence="1">
    <location>
        <begin position="9"/>
        <end position="22"/>
    </location>
</feature>
<feature type="region of interest" description="Disordered" evidence="1">
    <location>
        <begin position="1"/>
        <end position="23"/>
    </location>
</feature>
<dbReference type="EMBL" id="JADBGQ010000007">
    <property type="protein sequence ID" value="KAG5388324.1"/>
    <property type="molecule type" value="Genomic_DNA"/>
</dbReference>
<proteinExistence type="predicted"/>
<protein>
    <submittedName>
        <fullName evidence="2">Uncharacterized protein</fullName>
    </submittedName>
</protein>
<evidence type="ECO:0000256" key="1">
    <source>
        <dbReference type="SAM" id="MobiDB-lite"/>
    </source>
</evidence>
<evidence type="ECO:0000313" key="2">
    <source>
        <dbReference type="EMBL" id="KAG5388324.1"/>
    </source>
</evidence>
<gene>
    <name evidence="2" type="primary">A08g501990.1_BraROA</name>
    <name evidence="2" type="ORF">IGI04_029865</name>
</gene>
<name>A0ABQ7LP13_BRACM</name>
<reference evidence="2 3" key="1">
    <citation type="submission" date="2021-03" db="EMBL/GenBank/DDBJ databases">
        <authorList>
            <person name="King G.J."/>
            <person name="Bancroft I."/>
            <person name="Baten A."/>
            <person name="Bloomfield J."/>
            <person name="Borpatragohain P."/>
            <person name="He Z."/>
            <person name="Irish N."/>
            <person name="Irwin J."/>
            <person name="Liu K."/>
            <person name="Mauleon R.P."/>
            <person name="Moore J."/>
            <person name="Morris R."/>
            <person name="Ostergaard L."/>
            <person name="Wang B."/>
            <person name="Wells R."/>
        </authorList>
    </citation>
    <scope>NUCLEOTIDE SEQUENCE [LARGE SCALE GENOMIC DNA]</scope>
    <source>
        <strain evidence="2">R-o-18</strain>
        <tissue evidence="2">Leaf</tissue>
    </source>
</reference>
<evidence type="ECO:0000313" key="3">
    <source>
        <dbReference type="Proteomes" id="UP000823674"/>
    </source>
</evidence>
<dbReference type="Proteomes" id="UP000823674">
    <property type="component" value="Chromosome A08"/>
</dbReference>
<organism evidence="2 3">
    <name type="scientific">Brassica rapa subsp. trilocularis</name>
    <dbReference type="NCBI Taxonomy" id="1813537"/>
    <lineage>
        <taxon>Eukaryota</taxon>
        <taxon>Viridiplantae</taxon>
        <taxon>Streptophyta</taxon>
        <taxon>Embryophyta</taxon>
        <taxon>Tracheophyta</taxon>
        <taxon>Spermatophyta</taxon>
        <taxon>Magnoliopsida</taxon>
        <taxon>eudicotyledons</taxon>
        <taxon>Gunneridae</taxon>
        <taxon>Pentapetalae</taxon>
        <taxon>rosids</taxon>
        <taxon>malvids</taxon>
        <taxon>Brassicales</taxon>
        <taxon>Brassicaceae</taxon>
        <taxon>Brassiceae</taxon>
        <taxon>Brassica</taxon>
    </lineage>
</organism>
<sequence length="77" mass="8564">MKVFHKSHMSMQNQSSTGSLRNQLKGRYMSAHEQTPGHTASSCLLDSTCLGNQEGSITILNDHSKHCLISVTYVYVH</sequence>
<comment type="caution">
    <text evidence="2">The sequence shown here is derived from an EMBL/GenBank/DDBJ whole genome shotgun (WGS) entry which is preliminary data.</text>
</comment>
<accession>A0ABQ7LP13</accession>